<dbReference type="InterPro" id="IPR002491">
    <property type="entry name" value="ABC_transptr_periplasmic_BD"/>
</dbReference>
<organism evidence="2 3">
    <name type="scientific">Emiliania huxleyi (strain CCMP1516)</name>
    <dbReference type="NCBI Taxonomy" id="280463"/>
    <lineage>
        <taxon>Eukaryota</taxon>
        <taxon>Haptista</taxon>
        <taxon>Haptophyta</taxon>
        <taxon>Prymnesiophyceae</taxon>
        <taxon>Isochrysidales</taxon>
        <taxon>Noelaerhabdaceae</taxon>
        <taxon>Emiliania</taxon>
    </lineage>
</organism>
<dbReference type="PROSITE" id="PS50983">
    <property type="entry name" value="FE_B12_PBP"/>
    <property type="match status" value="1"/>
</dbReference>
<dbReference type="HOGENOM" id="CLU_038034_7_2_1"/>
<protein>
    <recommendedName>
        <fullName evidence="1">Fe/B12 periplasmic-binding domain-containing protein</fullName>
    </recommendedName>
</protein>
<reference evidence="3" key="1">
    <citation type="journal article" date="2013" name="Nature">
        <title>Pan genome of the phytoplankton Emiliania underpins its global distribution.</title>
        <authorList>
            <person name="Read B.A."/>
            <person name="Kegel J."/>
            <person name="Klute M.J."/>
            <person name="Kuo A."/>
            <person name="Lefebvre S.C."/>
            <person name="Maumus F."/>
            <person name="Mayer C."/>
            <person name="Miller J."/>
            <person name="Monier A."/>
            <person name="Salamov A."/>
            <person name="Young J."/>
            <person name="Aguilar M."/>
            <person name="Claverie J.M."/>
            <person name="Frickenhaus S."/>
            <person name="Gonzalez K."/>
            <person name="Herman E.K."/>
            <person name="Lin Y.C."/>
            <person name="Napier J."/>
            <person name="Ogata H."/>
            <person name="Sarno A.F."/>
            <person name="Shmutz J."/>
            <person name="Schroeder D."/>
            <person name="de Vargas C."/>
            <person name="Verret F."/>
            <person name="von Dassow P."/>
            <person name="Valentin K."/>
            <person name="Van de Peer Y."/>
            <person name="Wheeler G."/>
            <person name="Dacks J.B."/>
            <person name="Delwiche C.F."/>
            <person name="Dyhrman S.T."/>
            <person name="Glockner G."/>
            <person name="John U."/>
            <person name="Richards T."/>
            <person name="Worden A.Z."/>
            <person name="Zhang X."/>
            <person name="Grigoriev I.V."/>
            <person name="Allen A.E."/>
            <person name="Bidle K."/>
            <person name="Borodovsky M."/>
            <person name="Bowler C."/>
            <person name="Brownlee C."/>
            <person name="Cock J.M."/>
            <person name="Elias M."/>
            <person name="Gladyshev V.N."/>
            <person name="Groth M."/>
            <person name="Guda C."/>
            <person name="Hadaegh A."/>
            <person name="Iglesias-Rodriguez M.D."/>
            <person name="Jenkins J."/>
            <person name="Jones B.M."/>
            <person name="Lawson T."/>
            <person name="Leese F."/>
            <person name="Lindquist E."/>
            <person name="Lobanov A."/>
            <person name="Lomsadze A."/>
            <person name="Malik S.B."/>
            <person name="Marsh M.E."/>
            <person name="Mackinder L."/>
            <person name="Mock T."/>
            <person name="Mueller-Roeber B."/>
            <person name="Pagarete A."/>
            <person name="Parker M."/>
            <person name="Probert I."/>
            <person name="Quesneville H."/>
            <person name="Raines C."/>
            <person name="Rensing S.A."/>
            <person name="Riano-Pachon D.M."/>
            <person name="Richier S."/>
            <person name="Rokitta S."/>
            <person name="Shiraiwa Y."/>
            <person name="Soanes D.M."/>
            <person name="van der Giezen M."/>
            <person name="Wahlund T.M."/>
            <person name="Williams B."/>
            <person name="Wilson W."/>
            <person name="Wolfe G."/>
            <person name="Wurch L.L."/>
        </authorList>
    </citation>
    <scope>NUCLEOTIDE SEQUENCE</scope>
</reference>
<dbReference type="AlphaFoldDB" id="A0A0D3JAB6"/>
<dbReference type="Proteomes" id="UP000013827">
    <property type="component" value="Unassembled WGS sequence"/>
</dbReference>
<name>A0A0D3JAB6_EMIH1</name>
<dbReference type="RefSeq" id="XP_005772880.1">
    <property type="nucleotide sequence ID" value="XM_005772823.1"/>
</dbReference>
<dbReference type="Gene3D" id="3.40.50.1980">
    <property type="entry name" value="Nitrogenase molybdenum iron protein domain"/>
    <property type="match status" value="2"/>
</dbReference>
<sequence length="302" mass="32971">TLSFGTQQTKYPLEIINCGVKQTFTKPPERAVTMNQGMTEFLLAMGLEGSMAGTAYIDDEIWPRYEKAYKKVKVLAEKYATDAQLMEVDADFITANYGSAFSEKPRRRSGSDSGLHEANIGTWLETTYCEDKGLRPEVATEQTVYDAIKEIGAIFNVNDVAKMLIDQIEADFDAAQTAVKNTGHALTAILLDGIGCGDDGKGYFVGAGEGSVNMILESAGMTNLFGVKDSESFKEDSYACVTADEIIALNPDVLLLIEADWDKALNKINHLHNSSAWCAAPFVQRADYIKIPFSASALSPRN</sequence>
<dbReference type="EnsemblProtists" id="EOD20451">
    <property type="protein sequence ID" value="EOD20451"/>
    <property type="gene ID" value="EMIHUDRAFT_54552"/>
</dbReference>
<evidence type="ECO:0000259" key="1">
    <source>
        <dbReference type="PROSITE" id="PS50983"/>
    </source>
</evidence>
<dbReference type="PaxDb" id="2903-EOD20451"/>
<accession>A0A0D3JAB6</accession>
<evidence type="ECO:0000313" key="2">
    <source>
        <dbReference type="EnsemblProtists" id="EOD20451"/>
    </source>
</evidence>
<dbReference type="InterPro" id="IPR050902">
    <property type="entry name" value="ABC_Transporter_SBP"/>
</dbReference>
<proteinExistence type="predicted"/>
<keyword evidence="3" id="KW-1185">Reference proteome</keyword>
<dbReference type="Pfam" id="PF01497">
    <property type="entry name" value="Peripla_BP_2"/>
    <property type="match status" value="1"/>
</dbReference>
<dbReference type="GeneID" id="17265998"/>
<dbReference type="eggNOG" id="ENOG502S1SQ">
    <property type="taxonomic scope" value="Eukaryota"/>
</dbReference>
<dbReference type="OMA" id="YELSESC"/>
<evidence type="ECO:0000313" key="3">
    <source>
        <dbReference type="Proteomes" id="UP000013827"/>
    </source>
</evidence>
<dbReference type="PANTHER" id="PTHR30535">
    <property type="entry name" value="VITAMIN B12-BINDING PROTEIN"/>
    <property type="match status" value="1"/>
</dbReference>
<dbReference type="SUPFAM" id="SSF53807">
    <property type="entry name" value="Helical backbone' metal receptor"/>
    <property type="match status" value="1"/>
</dbReference>
<dbReference type="KEGG" id="ehx:EMIHUDRAFT_54552"/>
<dbReference type="PANTHER" id="PTHR30535:SF7">
    <property type="entry name" value="IRON(III) DICITRATE-BINDING PROTEIN"/>
    <property type="match status" value="1"/>
</dbReference>
<feature type="domain" description="Fe/B12 periplasmic-binding" evidence="1">
    <location>
        <begin position="30"/>
        <end position="302"/>
    </location>
</feature>
<reference evidence="2" key="2">
    <citation type="submission" date="2024-10" db="UniProtKB">
        <authorList>
            <consortium name="EnsemblProtists"/>
        </authorList>
    </citation>
    <scope>IDENTIFICATION</scope>
</reference>